<reference evidence="2" key="1">
    <citation type="submission" date="2020-05" db="EMBL/GenBank/DDBJ databases">
        <title>WGS assembly of Panicum virgatum.</title>
        <authorList>
            <person name="Lovell J.T."/>
            <person name="Jenkins J."/>
            <person name="Shu S."/>
            <person name="Juenger T.E."/>
            <person name="Schmutz J."/>
        </authorList>
    </citation>
    <scope>NUCLEOTIDE SEQUENCE</scope>
    <source>
        <strain evidence="2">AP13</strain>
    </source>
</reference>
<dbReference type="Proteomes" id="UP000823388">
    <property type="component" value="Chromosome 5N"/>
</dbReference>
<gene>
    <name evidence="2" type="ORF">PVAP13_5NG388181</name>
</gene>
<accession>A0A8T0RWZ6</accession>
<name>A0A8T0RWZ6_PANVG</name>
<feature type="compositionally biased region" description="Polar residues" evidence="1">
    <location>
        <begin position="338"/>
        <end position="350"/>
    </location>
</feature>
<feature type="compositionally biased region" description="Low complexity" evidence="1">
    <location>
        <begin position="133"/>
        <end position="142"/>
    </location>
</feature>
<feature type="region of interest" description="Disordered" evidence="1">
    <location>
        <begin position="338"/>
        <end position="446"/>
    </location>
</feature>
<organism evidence="2 3">
    <name type="scientific">Panicum virgatum</name>
    <name type="common">Blackwell switchgrass</name>
    <dbReference type="NCBI Taxonomy" id="38727"/>
    <lineage>
        <taxon>Eukaryota</taxon>
        <taxon>Viridiplantae</taxon>
        <taxon>Streptophyta</taxon>
        <taxon>Embryophyta</taxon>
        <taxon>Tracheophyta</taxon>
        <taxon>Spermatophyta</taxon>
        <taxon>Magnoliopsida</taxon>
        <taxon>Liliopsida</taxon>
        <taxon>Poales</taxon>
        <taxon>Poaceae</taxon>
        <taxon>PACMAD clade</taxon>
        <taxon>Panicoideae</taxon>
        <taxon>Panicodae</taxon>
        <taxon>Paniceae</taxon>
        <taxon>Panicinae</taxon>
        <taxon>Panicum</taxon>
        <taxon>Panicum sect. Hiantes</taxon>
    </lineage>
</organism>
<feature type="compositionally biased region" description="Pro residues" evidence="1">
    <location>
        <begin position="404"/>
        <end position="414"/>
    </location>
</feature>
<feature type="region of interest" description="Disordered" evidence="1">
    <location>
        <begin position="226"/>
        <end position="245"/>
    </location>
</feature>
<feature type="compositionally biased region" description="Low complexity" evidence="1">
    <location>
        <begin position="363"/>
        <end position="372"/>
    </location>
</feature>
<feature type="compositionally biased region" description="Acidic residues" evidence="1">
    <location>
        <begin position="143"/>
        <end position="152"/>
    </location>
</feature>
<feature type="compositionally biased region" description="Basic and acidic residues" evidence="1">
    <location>
        <begin position="226"/>
        <end position="236"/>
    </location>
</feature>
<evidence type="ECO:0000256" key="1">
    <source>
        <dbReference type="SAM" id="MobiDB-lite"/>
    </source>
</evidence>
<sequence length="446" mass="47335">MLDLLLRFLGVRYILGDFWELHRVAVDAVGPRPVGVGCRLDALPRHAVAVEAGAEGDHPHPVALLHHPLGLDVRQLVQHRAAGRVPEPVQRHPGRLHVLVGEAEASLDLVDHPAAACVDAEVLERRPEVGTVEPHLGAPAEELPLEEGERDEELLRGRQDEGAEGGDVALERVAGGGGEVLGEADPCVALVVLLLEHAPVVGVPRGRHGAHRAGELEPRPLRRVGEDHGGGAHAEEAVGEQHGALGANVVLRREDLRGHDEDVRARAAPPAGGSWPGPTETSPALHPIPDRLTFCTSARSLYLLTTMSAKTGVGVNMLQLTMSTSMSSGLTVVLAKTSSTAEKMTSSVSSREALRPSTWRTAPGTTPGAGSSRTRRGTRPWAGPRASAWRRRRPPAAPAASGPAGPPAPAPAPPRASFSGARRRRRPRRRWRGSCRRRACTWSGGA</sequence>
<comment type="caution">
    <text evidence="2">The sequence shown here is derived from an EMBL/GenBank/DDBJ whole genome shotgun (WGS) entry which is preliminary data.</text>
</comment>
<keyword evidence="3" id="KW-1185">Reference proteome</keyword>
<evidence type="ECO:0000313" key="2">
    <source>
        <dbReference type="EMBL" id="KAG2589146.1"/>
    </source>
</evidence>
<feature type="region of interest" description="Disordered" evidence="1">
    <location>
        <begin position="131"/>
        <end position="167"/>
    </location>
</feature>
<feature type="compositionally biased region" description="Basic residues" evidence="1">
    <location>
        <begin position="421"/>
        <end position="439"/>
    </location>
</feature>
<dbReference type="EMBL" id="CM029046">
    <property type="protein sequence ID" value="KAG2589146.1"/>
    <property type="molecule type" value="Genomic_DNA"/>
</dbReference>
<proteinExistence type="predicted"/>
<dbReference type="AlphaFoldDB" id="A0A8T0RWZ6"/>
<feature type="region of interest" description="Disordered" evidence="1">
    <location>
        <begin position="259"/>
        <end position="287"/>
    </location>
</feature>
<protein>
    <submittedName>
        <fullName evidence="2">Uncharacterized protein</fullName>
    </submittedName>
</protein>
<evidence type="ECO:0000313" key="3">
    <source>
        <dbReference type="Proteomes" id="UP000823388"/>
    </source>
</evidence>